<keyword evidence="2" id="KW-0645">Protease</keyword>
<dbReference type="Gene3D" id="3.40.50.200">
    <property type="entry name" value="Peptidase S8/S53 domain"/>
    <property type="match status" value="1"/>
</dbReference>
<dbReference type="STRING" id="671987.R0I5B1"/>
<dbReference type="Pfam" id="PF00082">
    <property type="entry name" value="Peptidase_S8"/>
    <property type="match status" value="1"/>
</dbReference>
<dbReference type="Proteomes" id="UP000016935">
    <property type="component" value="Unassembled WGS sequence"/>
</dbReference>
<gene>
    <name evidence="7" type="ORF">SETTUDRAFT_63240</name>
</gene>
<dbReference type="PROSITE" id="PS51892">
    <property type="entry name" value="SUBTILASE"/>
    <property type="match status" value="1"/>
</dbReference>
<sequence length="110" mass="11305">HVMTQIGRLRADGITGSGIKIAIIDTGVDYSHPLLGKCFGKGCVVGYGFDFVGDEYTGKNTPVPDPDPMDCSGHGTHVAGVIAAKENDFGFAGAAPGVALGAYRVYGCRG</sequence>
<comment type="caution">
    <text evidence="5">Lacks conserved residue(s) required for the propagation of feature annotation.</text>
</comment>
<dbReference type="InterPro" id="IPR036852">
    <property type="entry name" value="Peptidase_S8/S53_dom_sf"/>
</dbReference>
<name>R0I5B1_EXST2</name>
<comment type="similarity">
    <text evidence="1 5">Belongs to the peptidase S8 family.</text>
</comment>
<keyword evidence="3" id="KW-0378">Hydrolase</keyword>
<dbReference type="EMBL" id="KB908877">
    <property type="protein sequence ID" value="EOA80850.1"/>
    <property type="molecule type" value="Genomic_DNA"/>
</dbReference>
<dbReference type="PROSITE" id="PS00136">
    <property type="entry name" value="SUBTILASE_ASP"/>
    <property type="match status" value="1"/>
</dbReference>
<protein>
    <recommendedName>
        <fullName evidence="6">Peptidase S8/S53 domain-containing protein</fullName>
    </recommendedName>
</protein>
<keyword evidence="8" id="KW-1185">Reference proteome</keyword>
<accession>R0I5B1</accession>
<dbReference type="InterPro" id="IPR000209">
    <property type="entry name" value="Peptidase_S8/S53_dom"/>
</dbReference>
<dbReference type="InterPro" id="IPR015500">
    <property type="entry name" value="Peptidase_S8_subtilisin-rel"/>
</dbReference>
<dbReference type="InterPro" id="IPR022398">
    <property type="entry name" value="Peptidase_S8_His-AS"/>
</dbReference>
<evidence type="ECO:0000256" key="2">
    <source>
        <dbReference type="ARBA" id="ARBA00022670"/>
    </source>
</evidence>
<evidence type="ECO:0000313" key="7">
    <source>
        <dbReference type="EMBL" id="EOA80850.1"/>
    </source>
</evidence>
<dbReference type="GeneID" id="19405286"/>
<dbReference type="eggNOG" id="KOG4266">
    <property type="taxonomic scope" value="Eukaryota"/>
</dbReference>
<reference evidence="7 8" key="2">
    <citation type="journal article" date="2013" name="PLoS Genet.">
        <title>Comparative genome structure, secondary metabolite, and effector coding capacity across Cochliobolus pathogens.</title>
        <authorList>
            <person name="Condon B.J."/>
            <person name="Leng Y."/>
            <person name="Wu D."/>
            <person name="Bushley K.E."/>
            <person name="Ohm R.A."/>
            <person name="Otillar R."/>
            <person name="Martin J."/>
            <person name="Schackwitz W."/>
            <person name="Grimwood J."/>
            <person name="MohdZainudin N."/>
            <person name="Xue C."/>
            <person name="Wang R."/>
            <person name="Manning V.A."/>
            <person name="Dhillon B."/>
            <person name="Tu Z.J."/>
            <person name="Steffenson B.J."/>
            <person name="Salamov A."/>
            <person name="Sun H."/>
            <person name="Lowry S."/>
            <person name="LaButti K."/>
            <person name="Han J."/>
            <person name="Copeland A."/>
            <person name="Lindquist E."/>
            <person name="Barry K."/>
            <person name="Schmutz J."/>
            <person name="Baker S.E."/>
            <person name="Ciuffetti L.M."/>
            <person name="Grigoriev I.V."/>
            <person name="Zhong S."/>
            <person name="Turgeon B.G."/>
        </authorList>
    </citation>
    <scope>NUCLEOTIDE SEQUENCE [LARGE SCALE GENOMIC DNA]</scope>
    <source>
        <strain evidence="8">28A</strain>
    </source>
</reference>
<feature type="non-terminal residue" evidence="7">
    <location>
        <position position="1"/>
    </location>
</feature>
<dbReference type="HOGENOM" id="CLU_123680_0_0_1"/>
<evidence type="ECO:0000313" key="8">
    <source>
        <dbReference type="Proteomes" id="UP000016935"/>
    </source>
</evidence>
<dbReference type="InterPro" id="IPR023827">
    <property type="entry name" value="Peptidase_S8_Asp-AS"/>
</dbReference>
<evidence type="ECO:0000256" key="3">
    <source>
        <dbReference type="ARBA" id="ARBA00022801"/>
    </source>
</evidence>
<proteinExistence type="inferred from homology"/>
<feature type="non-terminal residue" evidence="7">
    <location>
        <position position="110"/>
    </location>
</feature>
<evidence type="ECO:0000256" key="5">
    <source>
        <dbReference type="PROSITE-ProRule" id="PRU01240"/>
    </source>
</evidence>
<dbReference type="RefSeq" id="XP_008031321.1">
    <property type="nucleotide sequence ID" value="XM_008033130.1"/>
</dbReference>
<dbReference type="InterPro" id="IPR050131">
    <property type="entry name" value="Peptidase_S8_subtilisin-like"/>
</dbReference>
<dbReference type="GO" id="GO:0004252">
    <property type="term" value="F:serine-type endopeptidase activity"/>
    <property type="evidence" value="ECO:0007669"/>
    <property type="project" value="InterPro"/>
</dbReference>
<dbReference type="AlphaFoldDB" id="R0I5B1"/>
<evidence type="ECO:0000256" key="4">
    <source>
        <dbReference type="ARBA" id="ARBA00022825"/>
    </source>
</evidence>
<dbReference type="OrthoDB" id="206201at2759"/>
<organism evidence="7 8">
    <name type="scientific">Exserohilum turcicum (strain 28A)</name>
    <name type="common">Northern leaf blight fungus</name>
    <name type="synonym">Setosphaeria turcica</name>
    <dbReference type="NCBI Taxonomy" id="671987"/>
    <lineage>
        <taxon>Eukaryota</taxon>
        <taxon>Fungi</taxon>
        <taxon>Dikarya</taxon>
        <taxon>Ascomycota</taxon>
        <taxon>Pezizomycotina</taxon>
        <taxon>Dothideomycetes</taxon>
        <taxon>Pleosporomycetidae</taxon>
        <taxon>Pleosporales</taxon>
        <taxon>Pleosporineae</taxon>
        <taxon>Pleosporaceae</taxon>
        <taxon>Exserohilum</taxon>
    </lineage>
</organism>
<feature type="domain" description="Peptidase S8/S53" evidence="6">
    <location>
        <begin position="16"/>
        <end position="106"/>
    </location>
</feature>
<dbReference type="PROSITE" id="PS00137">
    <property type="entry name" value="SUBTILASE_HIS"/>
    <property type="match status" value="1"/>
</dbReference>
<keyword evidence="4" id="KW-0720">Serine protease</keyword>
<dbReference type="PANTHER" id="PTHR43806:SF66">
    <property type="entry name" value="SERIN ENDOPEPTIDASE"/>
    <property type="match status" value="1"/>
</dbReference>
<evidence type="ECO:0000259" key="6">
    <source>
        <dbReference type="Pfam" id="PF00082"/>
    </source>
</evidence>
<dbReference type="SUPFAM" id="SSF52743">
    <property type="entry name" value="Subtilisin-like"/>
    <property type="match status" value="1"/>
</dbReference>
<dbReference type="PRINTS" id="PR00723">
    <property type="entry name" value="SUBTILISIN"/>
</dbReference>
<dbReference type="GO" id="GO:0006508">
    <property type="term" value="P:proteolysis"/>
    <property type="evidence" value="ECO:0007669"/>
    <property type="project" value="UniProtKB-KW"/>
</dbReference>
<reference evidence="7 8" key="1">
    <citation type="journal article" date="2012" name="PLoS Pathog.">
        <title>Diverse lifestyles and strategies of plant pathogenesis encoded in the genomes of eighteen Dothideomycetes fungi.</title>
        <authorList>
            <person name="Ohm R.A."/>
            <person name="Feau N."/>
            <person name="Henrissat B."/>
            <person name="Schoch C.L."/>
            <person name="Horwitz B.A."/>
            <person name="Barry K.W."/>
            <person name="Condon B.J."/>
            <person name="Copeland A.C."/>
            <person name="Dhillon B."/>
            <person name="Glaser F."/>
            <person name="Hesse C.N."/>
            <person name="Kosti I."/>
            <person name="LaButti K."/>
            <person name="Lindquist E.A."/>
            <person name="Lucas S."/>
            <person name="Salamov A.A."/>
            <person name="Bradshaw R.E."/>
            <person name="Ciuffetti L."/>
            <person name="Hamelin R.C."/>
            <person name="Kema G.H.J."/>
            <person name="Lawrence C."/>
            <person name="Scott J.A."/>
            <person name="Spatafora J.W."/>
            <person name="Turgeon B.G."/>
            <person name="de Wit P.J.G.M."/>
            <person name="Zhong S."/>
            <person name="Goodwin S.B."/>
            <person name="Grigoriev I.V."/>
        </authorList>
    </citation>
    <scope>NUCLEOTIDE SEQUENCE [LARGE SCALE GENOMIC DNA]</scope>
    <source>
        <strain evidence="8">28A</strain>
    </source>
</reference>
<evidence type="ECO:0000256" key="1">
    <source>
        <dbReference type="ARBA" id="ARBA00011073"/>
    </source>
</evidence>
<dbReference type="PANTHER" id="PTHR43806">
    <property type="entry name" value="PEPTIDASE S8"/>
    <property type="match status" value="1"/>
</dbReference>